<dbReference type="PANTHER" id="PTHR47723:SF19">
    <property type="entry name" value="POLYNUCLEOTIDYL TRANSFERASE, RIBONUCLEASE H-LIKE SUPERFAMILY PROTEIN"/>
    <property type="match status" value="1"/>
</dbReference>
<dbReference type="CDD" id="cd06222">
    <property type="entry name" value="RNase_H_like"/>
    <property type="match status" value="1"/>
</dbReference>
<name>A0A2K3JRE6_TRIPR</name>
<evidence type="ECO:0000313" key="3">
    <source>
        <dbReference type="Proteomes" id="UP000236291"/>
    </source>
</evidence>
<dbReference type="GO" id="GO:0004523">
    <property type="term" value="F:RNA-DNA hybrid ribonuclease activity"/>
    <property type="evidence" value="ECO:0007669"/>
    <property type="project" value="InterPro"/>
</dbReference>
<dbReference type="InterPro" id="IPR053151">
    <property type="entry name" value="RNase_H-like"/>
</dbReference>
<dbReference type="InterPro" id="IPR044730">
    <property type="entry name" value="RNase_H-like_dom_plant"/>
</dbReference>
<reference evidence="2 3" key="1">
    <citation type="journal article" date="2014" name="Am. J. Bot.">
        <title>Genome assembly and annotation for red clover (Trifolium pratense; Fabaceae).</title>
        <authorList>
            <person name="Istvanek J."/>
            <person name="Jaros M."/>
            <person name="Krenek A."/>
            <person name="Repkova J."/>
        </authorList>
    </citation>
    <scope>NUCLEOTIDE SEQUENCE [LARGE SCALE GENOMIC DNA]</scope>
    <source>
        <strain evidence="3">cv. Tatra</strain>
        <tissue evidence="2">Young leaves</tissue>
    </source>
</reference>
<dbReference type="InterPro" id="IPR002156">
    <property type="entry name" value="RNaseH_domain"/>
</dbReference>
<dbReference type="AlphaFoldDB" id="A0A2K3JRE6"/>
<dbReference type="InterPro" id="IPR036397">
    <property type="entry name" value="RNaseH_sf"/>
</dbReference>
<accession>A0A2K3JRE6</accession>
<dbReference type="GO" id="GO:0003676">
    <property type="term" value="F:nucleic acid binding"/>
    <property type="evidence" value="ECO:0007669"/>
    <property type="project" value="InterPro"/>
</dbReference>
<reference evidence="2 3" key="2">
    <citation type="journal article" date="2017" name="Front. Plant Sci.">
        <title>Gene Classification and Mining of Molecular Markers Useful in Red Clover (Trifolium pratense) Breeding.</title>
        <authorList>
            <person name="Istvanek J."/>
            <person name="Dluhosova J."/>
            <person name="Dluhos P."/>
            <person name="Patkova L."/>
            <person name="Nedelnik J."/>
            <person name="Repkova J."/>
        </authorList>
    </citation>
    <scope>NUCLEOTIDE SEQUENCE [LARGE SCALE GENOMIC DNA]</scope>
    <source>
        <strain evidence="3">cv. Tatra</strain>
        <tissue evidence="2">Young leaves</tissue>
    </source>
</reference>
<evidence type="ECO:0000259" key="1">
    <source>
        <dbReference type="Pfam" id="PF13456"/>
    </source>
</evidence>
<sequence length="116" mass="12844">VFIEADEIEKEAILKGLEWGMGKSSVTKLVVESDNKGIVNFVNNGQKGKSTDPFISGIKELLNNPRCQATLKWTPKQANQVAVKLAQYSRSLPSFDLCHFDSAPRNCLPALTKDQH</sequence>
<gene>
    <name evidence="2" type="ORF">L195_g049963</name>
</gene>
<comment type="caution">
    <text evidence="2">The sequence shown here is derived from an EMBL/GenBank/DDBJ whole genome shotgun (WGS) entry which is preliminary data.</text>
</comment>
<protein>
    <recommendedName>
        <fullName evidence="1">RNase H type-1 domain-containing protein</fullName>
    </recommendedName>
</protein>
<feature type="domain" description="RNase H type-1" evidence="1">
    <location>
        <begin position="6"/>
        <end position="88"/>
    </location>
</feature>
<dbReference type="EMBL" id="ASHM01074881">
    <property type="protein sequence ID" value="PNX56600.1"/>
    <property type="molecule type" value="Genomic_DNA"/>
</dbReference>
<feature type="non-terminal residue" evidence="2">
    <location>
        <position position="1"/>
    </location>
</feature>
<evidence type="ECO:0000313" key="2">
    <source>
        <dbReference type="EMBL" id="PNX56600.1"/>
    </source>
</evidence>
<dbReference type="Proteomes" id="UP000236291">
    <property type="component" value="Unassembled WGS sequence"/>
</dbReference>
<dbReference type="PANTHER" id="PTHR47723">
    <property type="entry name" value="OS05G0353850 PROTEIN"/>
    <property type="match status" value="1"/>
</dbReference>
<dbReference type="Pfam" id="PF13456">
    <property type="entry name" value="RVT_3"/>
    <property type="match status" value="1"/>
</dbReference>
<proteinExistence type="predicted"/>
<organism evidence="2 3">
    <name type="scientific">Trifolium pratense</name>
    <name type="common">Red clover</name>
    <dbReference type="NCBI Taxonomy" id="57577"/>
    <lineage>
        <taxon>Eukaryota</taxon>
        <taxon>Viridiplantae</taxon>
        <taxon>Streptophyta</taxon>
        <taxon>Embryophyta</taxon>
        <taxon>Tracheophyta</taxon>
        <taxon>Spermatophyta</taxon>
        <taxon>Magnoliopsida</taxon>
        <taxon>eudicotyledons</taxon>
        <taxon>Gunneridae</taxon>
        <taxon>Pentapetalae</taxon>
        <taxon>rosids</taxon>
        <taxon>fabids</taxon>
        <taxon>Fabales</taxon>
        <taxon>Fabaceae</taxon>
        <taxon>Papilionoideae</taxon>
        <taxon>50 kb inversion clade</taxon>
        <taxon>NPAAA clade</taxon>
        <taxon>Hologalegina</taxon>
        <taxon>IRL clade</taxon>
        <taxon>Trifolieae</taxon>
        <taxon>Trifolium</taxon>
    </lineage>
</organism>
<dbReference type="Gene3D" id="3.30.420.10">
    <property type="entry name" value="Ribonuclease H-like superfamily/Ribonuclease H"/>
    <property type="match status" value="1"/>
</dbReference>